<protein>
    <submittedName>
        <fullName evidence="2">DUF1127 domain-containing protein</fullName>
    </submittedName>
</protein>
<dbReference type="InterPro" id="IPR009506">
    <property type="entry name" value="YjiS-like"/>
</dbReference>
<name>A0ABS6J8K9_9RHOB</name>
<reference evidence="2 3" key="1">
    <citation type="submission" date="2021-06" db="EMBL/GenBank/DDBJ databases">
        <title>Rhodobacteraceae bacterium strain HSP-20.</title>
        <authorList>
            <person name="Chen W.-M."/>
        </authorList>
    </citation>
    <scope>NUCLEOTIDE SEQUENCE [LARGE SCALE GENOMIC DNA]</scope>
    <source>
        <strain evidence="2 3">HSP-20</strain>
    </source>
</reference>
<feature type="domain" description="YjiS-like" evidence="1">
    <location>
        <begin position="3"/>
        <end position="37"/>
    </location>
</feature>
<gene>
    <name evidence="2" type="ORF">GU927_017210</name>
</gene>
<dbReference type="Pfam" id="PF06568">
    <property type="entry name" value="YjiS-like"/>
    <property type="match status" value="1"/>
</dbReference>
<evidence type="ECO:0000313" key="2">
    <source>
        <dbReference type="EMBL" id="MBU9699586.1"/>
    </source>
</evidence>
<organism evidence="2 3">
    <name type="scientific">Paragemmobacter amnigenus</name>
    <dbReference type="NCBI Taxonomy" id="2852097"/>
    <lineage>
        <taxon>Bacteria</taxon>
        <taxon>Pseudomonadati</taxon>
        <taxon>Pseudomonadota</taxon>
        <taxon>Alphaproteobacteria</taxon>
        <taxon>Rhodobacterales</taxon>
        <taxon>Paracoccaceae</taxon>
        <taxon>Paragemmobacter</taxon>
    </lineage>
</organism>
<accession>A0ABS6J8K9</accession>
<keyword evidence="3" id="KW-1185">Reference proteome</keyword>
<dbReference type="RefSeq" id="WP_161763700.1">
    <property type="nucleotide sequence ID" value="NZ_JAAATX020000013.1"/>
</dbReference>
<evidence type="ECO:0000313" key="3">
    <source>
        <dbReference type="Proteomes" id="UP000731907"/>
    </source>
</evidence>
<comment type="caution">
    <text evidence="2">The sequence shown here is derived from an EMBL/GenBank/DDBJ whole genome shotgun (WGS) entry which is preliminary data.</text>
</comment>
<sequence length="119" mass="13231">MLTRLRAFLDRWHQLKAIETLTDRDLDDLGMTRAQLEAFATMRPDVPDRVARMAAIFGIPESDLKANYADYLELLGTCSHCADRAACSLLLHSGDLARPRDATFCPNAPVYAERGHVAA</sequence>
<evidence type="ECO:0000259" key="1">
    <source>
        <dbReference type="Pfam" id="PF06568"/>
    </source>
</evidence>
<dbReference type="EMBL" id="JAAATX020000013">
    <property type="protein sequence ID" value="MBU9699586.1"/>
    <property type="molecule type" value="Genomic_DNA"/>
</dbReference>
<dbReference type="Proteomes" id="UP000731907">
    <property type="component" value="Unassembled WGS sequence"/>
</dbReference>
<proteinExistence type="predicted"/>